<name>A0A4Z2H6M8_9TELE</name>
<dbReference type="Proteomes" id="UP000314294">
    <property type="component" value="Unassembled WGS sequence"/>
</dbReference>
<evidence type="ECO:0000313" key="2">
    <source>
        <dbReference type="Proteomes" id="UP000314294"/>
    </source>
</evidence>
<organism evidence="1 2">
    <name type="scientific">Liparis tanakae</name>
    <name type="common">Tanaka's snailfish</name>
    <dbReference type="NCBI Taxonomy" id="230148"/>
    <lineage>
        <taxon>Eukaryota</taxon>
        <taxon>Metazoa</taxon>
        <taxon>Chordata</taxon>
        <taxon>Craniata</taxon>
        <taxon>Vertebrata</taxon>
        <taxon>Euteleostomi</taxon>
        <taxon>Actinopterygii</taxon>
        <taxon>Neopterygii</taxon>
        <taxon>Teleostei</taxon>
        <taxon>Neoteleostei</taxon>
        <taxon>Acanthomorphata</taxon>
        <taxon>Eupercaria</taxon>
        <taxon>Perciformes</taxon>
        <taxon>Cottioidei</taxon>
        <taxon>Cottales</taxon>
        <taxon>Liparidae</taxon>
        <taxon>Liparis</taxon>
    </lineage>
</organism>
<sequence>MRRGNTAGFSFLRGNSCLLSYYDVGLSLSLPGRLLIPRLSPLPRIANLYWDRFSRNDKT</sequence>
<accession>A0A4Z2H6M8</accession>
<protein>
    <submittedName>
        <fullName evidence="1">Uncharacterized protein</fullName>
    </submittedName>
</protein>
<gene>
    <name evidence="1" type="ORF">EYF80_028474</name>
</gene>
<proteinExistence type="predicted"/>
<dbReference type="AlphaFoldDB" id="A0A4Z2H6M8"/>
<keyword evidence="2" id="KW-1185">Reference proteome</keyword>
<reference evidence="1 2" key="1">
    <citation type="submission" date="2019-03" db="EMBL/GenBank/DDBJ databases">
        <title>First draft genome of Liparis tanakae, snailfish: a comprehensive survey of snailfish specific genes.</title>
        <authorList>
            <person name="Kim W."/>
            <person name="Song I."/>
            <person name="Jeong J.-H."/>
            <person name="Kim D."/>
            <person name="Kim S."/>
            <person name="Ryu S."/>
            <person name="Song J.Y."/>
            <person name="Lee S.K."/>
        </authorList>
    </citation>
    <scope>NUCLEOTIDE SEQUENCE [LARGE SCALE GENOMIC DNA]</scope>
    <source>
        <tissue evidence="1">Muscle</tissue>
    </source>
</reference>
<evidence type="ECO:0000313" key="1">
    <source>
        <dbReference type="EMBL" id="TNN61271.1"/>
    </source>
</evidence>
<dbReference type="EMBL" id="SRLO01000318">
    <property type="protein sequence ID" value="TNN61271.1"/>
    <property type="molecule type" value="Genomic_DNA"/>
</dbReference>
<comment type="caution">
    <text evidence="1">The sequence shown here is derived from an EMBL/GenBank/DDBJ whole genome shotgun (WGS) entry which is preliminary data.</text>
</comment>